<organism evidence="1 2">
    <name type="scientific">Nodularia phage vB_NspS-kac65v151</name>
    <dbReference type="NCBI Taxonomy" id="2557579"/>
    <lineage>
        <taxon>Viruses</taxon>
        <taxon>Duplodnaviria</taxon>
        <taxon>Heunggongvirae</taxon>
        <taxon>Uroviricota</taxon>
        <taxon>Caudoviricetes</taxon>
        <taxon>Ravarandavirus</taxon>
        <taxon>Ravarandavirus kac65v151</taxon>
    </lineage>
</organism>
<name>A0A482MII8_9CAUD</name>
<accession>A0A482MII8</accession>
<evidence type="ECO:0000313" key="2">
    <source>
        <dbReference type="Proteomes" id="UP000305794"/>
    </source>
</evidence>
<dbReference type="EMBL" id="MK605242">
    <property type="protein sequence ID" value="QBQ73132.1"/>
    <property type="molecule type" value="Genomic_DNA"/>
</dbReference>
<gene>
    <name evidence="1" type="ORF">kac65v151_gp102</name>
</gene>
<protein>
    <submittedName>
        <fullName evidence="1">Uncharacterized protein</fullName>
    </submittedName>
</protein>
<keyword evidence="2" id="KW-1185">Reference proteome</keyword>
<dbReference type="Proteomes" id="UP000305794">
    <property type="component" value="Segment"/>
</dbReference>
<proteinExistence type="predicted"/>
<reference evidence="1 2" key="1">
    <citation type="submission" date="2019-03" db="EMBL/GenBank/DDBJ databases">
        <title>Diversity and diversification of Nodularia spumigena cyanophages in the Baltic Sea.</title>
        <authorList>
            <person name="Sulcius S."/>
            <person name="Holmfeldt K."/>
            <person name="Simoliunas E."/>
        </authorList>
    </citation>
    <scope>NUCLEOTIDE SEQUENCE [LARGE SCALE GENOMIC DNA]</scope>
</reference>
<evidence type="ECO:0000313" key="1">
    <source>
        <dbReference type="EMBL" id="QBQ73132.1"/>
    </source>
</evidence>
<sequence>MDLPGCSSSLSPMKATYAPKYIIRYFSPFSKYFRKIICC</sequence>